<reference evidence="4" key="1">
    <citation type="journal article" date="2023" name="G3 (Bethesda)">
        <title>Whole genome assembly and annotation of the endangered Caribbean coral Acropora cervicornis.</title>
        <authorList>
            <person name="Selwyn J.D."/>
            <person name="Vollmer S.V."/>
        </authorList>
    </citation>
    <scope>NUCLEOTIDE SEQUENCE</scope>
    <source>
        <strain evidence="4">K2</strain>
    </source>
</reference>
<dbReference type="PANTHER" id="PTHR24543:SF291">
    <property type="entry name" value="SMOKE ALARM, ISOFORM D"/>
    <property type="match status" value="1"/>
</dbReference>
<dbReference type="Gene3D" id="2.60.120.740">
    <property type="match status" value="1"/>
</dbReference>
<dbReference type="InterPro" id="IPR008979">
    <property type="entry name" value="Galactose-bd-like_sf"/>
</dbReference>
<evidence type="ECO:0000256" key="1">
    <source>
        <dbReference type="ARBA" id="ARBA00023157"/>
    </source>
</evidence>
<dbReference type="GO" id="GO:0030246">
    <property type="term" value="F:carbohydrate binding"/>
    <property type="evidence" value="ECO:0007669"/>
    <property type="project" value="InterPro"/>
</dbReference>
<evidence type="ECO:0000259" key="2">
    <source>
        <dbReference type="PROSITE" id="PS50022"/>
    </source>
</evidence>
<name>A0AAD9PRF9_ACRCE</name>
<dbReference type="SUPFAM" id="SSF49785">
    <property type="entry name" value="Galactose-binding domain-like"/>
    <property type="match status" value="1"/>
</dbReference>
<protein>
    <submittedName>
        <fullName evidence="4">EGF-like repeat and discoidin I-like domain-containing protein 3</fullName>
    </submittedName>
</protein>
<dbReference type="PROSITE" id="PS01286">
    <property type="entry name" value="FA58C_2"/>
    <property type="match status" value="1"/>
</dbReference>
<dbReference type="InterPro" id="IPR000922">
    <property type="entry name" value="Lectin_gal-bd_dom"/>
</dbReference>
<comment type="caution">
    <text evidence="4">The sequence shown here is derived from an EMBL/GenBank/DDBJ whole genome shotgun (WGS) entry which is preliminary data.</text>
</comment>
<feature type="domain" description="SUEL-type lectin" evidence="3">
    <location>
        <begin position="330"/>
        <end position="418"/>
    </location>
</feature>
<dbReference type="PROSITE" id="PS50228">
    <property type="entry name" value="SUEL_LECTIN"/>
    <property type="match status" value="1"/>
</dbReference>
<gene>
    <name evidence="4" type="ORF">P5673_032265</name>
</gene>
<dbReference type="AlphaFoldDB" id="A0AAD9PRF9"/>
<dbReference type="EMBL" id="JARQWQ010000171">
    <property type="protein sequence ID" value="KAK2547702.1"/>
    <property type="molecule type" value="Genomic_DNA"/>
</dbReference>
<dbReference type="CDD" id="cd00057">
    <property type="entry name" value="FA58C"/>
    <property type="match status" value="1"/>
</dbReference>
<keyword evidence="5" id="KW-1185">Reference proteome</keyword>
<dbReference type="CDD" id="cd22827">
    <property type="entry name" value="Gal_Rha_Lectin_SUL-I-like"/>
    <property type="match status" value="1"/>
</dbReference>
<accession>A0AAD9PRF9</accession>
<reference evidence="4" key="2">
    <citation type="journal article" date="2023" name="Science">
        <title>Genomic signatures of disease resistance in endangered staghorn corals.</title>
        <authorList>
            <person name="Vollmer S.V."/>
            <person name="Selwyn J.D."/>
            <person name="Despard B.A."/>
            <person name="Roesel C.L."/>
        </authorList>
    </citation>
    <scope>NUCLEOTIDE SEQUENCE</scope>
    <source>
        <strain evidence="4">K2</strain>
    </source>
</reference>
<evidence type="ECO:0000313" key="5">
    <source>
        <dbReference type="Proteomes" id="UP001249851"/>
    </source>
</evidence>
<dbReference type="Gene3D" id="2.60.120.260">
    <property type="entry name" value="Galactose-binding domain-like"/>
    <property type="match status" value="1"/>
</dbReference>
<keyword evidence="1" id="KW-1015">Disulfide bond</keyword>
<dbReference type="SMART" id="SM00231">
    <property type="entry name" value="FA58C"/>
    <property type="match status" value="1"/>
</dbReference>
<evidence type="ECO:0000259" key="3">
    <source>
        <dbReference type="PROSITE" id="PS50228"/>
    </source>
</evidence>
<dbReference type="Proteomes" id="UP001249851">
    <property type="component" value="Unassembled WGS sequence"/>
</dbReference>
<dbReference type="InterPro" id="IPR043159">
    <property type="entry name" value="Lectin_gal-bd_sf"/>
</dbReference>
<organism evidence="4 5">
    <name type="scientific">Acropora cervicornis</name>
    <name type="common">Staghorn coral</name>
    <dbReference type="NCBI Taxonomy" id="6130"/>
    <lineage>
        <taxon>Eukaryota</taxon>
        <taxon>Metazoa</taxon>
        <taxon>Cnidaria</taxon>
        <taxon>Anthozoa</taxon>
        <taxon>Hexacorallia</taxon>
        <taxon>Scleractinia</taxon>
        <taxon>Astrocoeniina</taxon>
        <taxon>Acroporidae</taxon>
        <taxon>Acropora</taxon>
    </lineage>
</organism>
<proteinExistence type="predicted"/>
<dbReference type="PANTHER" id="PTHR24543">
    <property type="entry name" value="MULTICOPPER OXIDASE-RELATED"/>
    <property type="match status" value="1"/>
</dbReference>
<dbReference type="PROSITE" id="PS50022">
    <property type="entry name" value="FA58C_3"/>
    <property type="match status" value="1"/>
</dbReference>
<sequence length="419" mass="47270">MTPSAEIEPGPHWWKASALTTRPTLQSSVIYQATVTRKDNNTTETYIGLTENDFKTRYRNHTASFRHDKHRNSTELSKHIWTLKDNNIEHSISWRILASHSPYNSSSKRLPLGSIKELPAKSCAEIKASEGKAMTSGIHWIYSDENLDQTIQTTCEECQDALGMEKGGVLDEQITASSELNGNSAAYEGRLNVNESVQGSTVKSGAWVAGTSDQSQWLQVDLFDEESLISRVATQGRNQDVSRVLANSQWVERYKLQYSNDGRDFEYYHEQGKSTAKEFTGNTDENSIVFHDLNPPIRARYIRFRPTVWYQRISMRVELYGCCDSLSVIVCEDKTKEIRCESMSEIRVLWANYGRLNPKTCPHGPTSNINCRASTSLNNVRKICQDKTACTLRSTSGSFGGDPCLGTHKYLLVGYKCDN</sequence>
<dbReference type="Pfam" id="PF00754">
    <property type="entry name" value="F5_F8_type_C"/>
    <property type="match status" value="1"/>
</dbReference>
<evidence type="ECO:0000313" key="4">
    <source>
        <dbReference type="EMBL" id="KAK2547702.1"/>
    </source>
</evidence>
<dbReference type="Pfam" id="PF02140">
    <property type="entry name" value="SUEL_Lectin"/>
    <property type="match status" value="1"/>
</dbReference>
<dbReference type="InterPro" id="IPR000421">
    <property type="entry name" value="FA58C"/>
</dbReference>
<feature type="domain" description="F5/8 type C" evidence="2">
    <location>
        <begin position="155"/>
        <end position="322"/>
    </location>
</feature>
<dbReference type="FunFam" id="2.60.120.260:FF:000002">
    <property type="entry name" value="Coagulation factor VIII"/>
    <property type="match status" value="1"/>
</dbReference>